<proteinExistence type="predicted"/>
<evidence type="ECO:0000313" key="1">
    <source>
        <dbReference type="EMBL" id="ATR78433.1"/>
    </source>
</evidence>
<dbReference type="RefSeq" id="WP_100269739.1">
    <property type="nucleotide sequence ID" value="NZ_CP024443.1"/>
</dbReference>
<dbReference type="EMBL" id="CP024443">
    <property type="protein sequence ID" value="ATR78433.1"/>
    <property type="molecule type" value="Genomic_DNA"/>
</dbReference>
<evidence type="ECO:0000313" key="2">
    <source>
        <dbReference type="Proteomes" id="UP000229340"/>
    </source>
</evidence>
<dbReference type="Proteomes" id="UP000229340">
    <property type="component" value="Chromosome"/>
</dbReference>
<protein>
    <submittedName>
        <fullName evidence="1">Uncharacterized protein</fullName>
    </submittedName>
</protein>
<dbReference type="AlphaFoldDB" id="A0A2D2LTU7"/>
<accession>A0A2D2LTU7</accession>
<organism evidence="1 2">
    <name type="scientific">Faucicola osloensis</name>
    <name type="common">Moraxella osloensis</name>
    <dbReference type="NCBI Taxonomy" id="34062"/>
    <lineage>
        <taxon>Bacteria</taxon>
        <taxon>Pseudomonadati</taxon>
        <taxon>Pseudomonadota</taxon>
        <taxon>Gammaproteobacteria</taxon>
        <taxon>Moraxellales</taxon>
        <taxon>Moraxellaceae</taxon>
        <taxon>Faucicola</taxon>
    </lineage>
</organism>
<name>A0A2D2LTU7_FAUOS</name>
<sequence length="162" mass="18528">MTLSFSPTQSQFLALQQAINKDRITQLVSDHQQGKLSPDDKCYYESLITQFIELIKLPDSAHLAMQLLPEFKITVPALLDGMAYRAVSDKNPKACVFAAYMIDQSLLQRDMTPLFNVIIEFGTPELWVELVKKVNNAPADRIVEKVYQCDKSVQTYWEQQIL</sequence>
<reference evidence="2" key="1">
    <citation type="submission" date="2017-11" db="EMBL/GenBank/DDBJ databases">
        <title>Complete genome sequence of Moraxella osloensis NP7 isolated from human skin.</title>
        <authorList>
            <person name="Lee K."/>
            <person name="Lim J.Y."/>
            <person name="Hwang I."/>
        </authorList>
    </citation>
    <scope>NUCLEOTIDE SEQUENCE [LARGE SCALE GENOMIC DNA]</scope>
    <source>
        <strain evidence="2">NP7</strain>
    </source>
</reference>
<gene>
    <name evidence="1" type="ORF">NP7_03650</name>
</gene>